<dbReference type="GO" id="GO:0005198">
    <property type="term" value="F:structural molecule activity"/>
    <property type="evidence" value="ECO:0007669"/>
    <property type="project" value="InterPro"/>
</dbReference>
<feature type="region of interest" description="Disordered" evidence="6">
    <location>
        <begin position="1"/>
        <end position="21"/>
    </location>
</feature>
<feature type="compositionally biased region" description="Low complexity" evidence="6">
    <location>
        <begin position="8"/>
        <end position="18"/>
    </location>
</feature>
<dbReference type="SUPFAM" id="SSF64593">
    <property type="entry name" value="Intermediate filament protein, coiled coil region"/>
    <property type="match status" value="2"/>
</dbReference>
<dbReference type="Proteomes" id="UP000578766">
    <property type="component" value="Unassembled WGS sequence"/>
</dbReference>
<dbReference type="PANTHER" id="PTHR23239">
    <property type="entry name" value="INTERMEDIATE FILAMENT"/>
    <property type="match status" value="1"/>
</dbReference>
<evidence type="ECO:0000313" key="9">
    <source>
        <dbReference type="Proteomes" id="UP000578766"/>
    </source>
</evidence>
<feature type="compositionally biased region" description="Low complexity" evidence="6">
    <location>
        <begin position="461"/>
        <end position="474"/>
    </location>
</feature>
<name>A0A7L3RMW7_CEPGR</name>
<accession>A0A7L3RMW7</accession>
<proteinExistence type="inferred from homology"/>
<feature type="coiled-coil region" evidence="5">
    <location>
        <begin position="348"/>
        <end position="435"/>
    </location>
</feature>
<dbReference type="EMBL" id="VZUD01000053">
    <property type="protein sequence ID" value="NXV15952.1"/>
    <property type="molecule type" value="Genomic_DNA"/>
</dbReference>
<evidence type="ECO:0000259" key="7">
    <source>
        <dbReference type="PROSITE" id="PS51842"/>
    </source>
</evidence>
<dbReference type="InterPro" id="IPR018039">
    <property type="entry name" value="IF_conserved"/>
</dbReference>
<feature type="region of interest" description="Disordered" evidence="6">
    <location>
        <begin position="453"/>
        <end position="476"/>
    </location>
</feature>
<sequence>MALSVHTSGGSRQLSSRSGLGGGSLRMSVSSGGGGFGGSGLGFGGGSGGGFGAASMLGSGSGFGGSLSSGFGGGFGGGLGSSYGSGLGGGFGGGLGSGFGSSSGIGFGSGSGSGFGGGFGTPGAGDGGLLSGSKKETMQNLNDRLAAYLDKVRSLEDANTDLERKIREWYEKNGPGAGVPGAGNDYSKYYPIIEDLRNKIINATIDNARIILQIDNARLAADDFRLKYENEVALRQSVEADINGLRRVLDELTLTRADLEMQIESLNEELAYLKKNHEEELQGVQSSAVGQVSVEMDAAPGIDLTKLLNDMRGQYEVIAEQNRKEAETWFNEKSGELKREISTNTEQLQSGKSEITDLKRTLQSLEIELQSQLAMKKSLEDTLAETEGGYCAQLSQMQLQIGNLESQLFQVRADMERQNAEYQQLLDIKTHLEMEIETYRRLLDGDAGQGVTFESSPLTASKSQTQSLDSSQDTTKTRKIKTIVEEVVDGKVVASHVKE</sequence>
<keyword evidence="9" id="KW-1185">Reference proteome</keyword>
<dbReference type="GO" id="GO:0030855">
    <property type="term" value="P:epithelial cell differentiation"/>
    <property type="evidence" value="ECO:0007669"/>
    <property type="project" value="TreeGrafter"/>
</dbReference>
<evidence type="ECO:0000256" key="1">
    <source>
        <dbReference type="ARBA" id="ARBA00022744"/>
    </source>
</evidence>
<keyword evidence="2 4" id="KW-0403">Intermediate filament</keyword>
<evidence type="ECO:0000256" key="5">
    <source>
        <dbReference type="SAM" id="Coils"/>
    </source>
</evidence>
<evidence type="ECO:0000256" key="3">
    <source>
        <dbReference type="ARBA" id="ARBA00023054"/>
    </source>
</evidence>
<feature type="coiled-coil region" evidence="5">
    <location>
        <begin position="138"/>
        <end position="172"/>
    </location>
</feature>
<dbReference type="Gene3D" id="1.20.5.1160">
    <property type="entry name" value="Vasodilator-stimulated phosphoprotein"/>
    <property type="match status" value="1"/>
</dbReference>
<organism evidence="8 9">
    <name type="scientific">Cepphus grylle</name>
    <name type="common">Black guillemot</name>
    <name type="synonym">Alca grylle</name>
    <dbReference type="NCBI Taxonomy" id="28697"/>
    <lineage>
        <taxon>Eukaryota</taxon>
        <taxon>Metazoa</taxon>
        <taxon>Chordata</taxon>
        <taxon>Craniata</taxon>
        <taxon>Vertebrata</taxon>
        <taxon>Euteleostomi</taxon>
        <taxon>Archelosauria</taxon>
        <taxon>Archosauria</taxon>
        <taxon>Dinosauria</taxon>
        <taxon>Saurischia</taxon>
        <taxon>Theropoda</taxon>
        <taxon>Coelurosauria</taxon>
        <taxon>Aves</taxon>
        <taxon>Neognathae</taxon>
        <taxon>Neoaves</taxon>
        <taxon>Charadriiformes</taxon>
        <taxon>Alcidae</taxon>
        <taxon>Cepphus</taxon>
    </lineage>
</organism>
<reference evidence="8 9" key="1">
    <citation type="submission" date="2019-09" db="EMBL/GenBank/DDBJ databases">
        <title>Bird 10,000 Genomes (B10K) Project - Family phase.</title>
        <authorList>
            <person name="Zhang G."/>
        </authorList>
    </citation>
    <scope>NUCLEOTIDE SEQUENCE [LARGE SCALE GENOMIC DNA]</scope>
    <source>
        <strain evidence="8">OUT-0020</strain>
        <tissue evidence="8">Liver</tissue>
    </source>
</reference>
<dbReference type="GO" id="GO:0005882">
    <property type="term" value="C:intermediate filament"/>
    <property type="evidence" value="ECO:0007669"/>
    <property type="project" value="UniProtKB-KW"/>
</dbReference>
<dbReference type="GO" id="GO:0045109">
    <property type="term" value="P:intermediate filament organization"/>
    <property type="evidence" value="ECO:0007669"/>
    <property type="project" value="TreeGrafter"/>
</dbReference>
<evidence type="ECO:0000256" key="2">
    <source>
        <dbReference type="ARBA" id="ARBA00022754"/>
    </source>
</evidence>
<protein>
    <submittedName>
        <fullName evidence="8">K1C12 protein</fullName>
    </submittedName>
</protein>
<feature type="domain" description="IF rod" evidence="7">
    <location>
        <begin position="134"/>
        <end position="450"/>
    </location>
</feature>
<dbReference type="PANTHER" id="PTHR23239:SF369">
    <property type="entry name" value="KERATIN, TYPE I CYTOSKELETAL 12"/>
    <property type="match status" value="1"/>
</dbReference>
<dbReference type="SMART" id="SM01391">
    <property type="entry name" value="Filament"/>
    <property type="match status" value="1"/>
</dbReference>
<dbReference type="PROSITE" id="PS51842">
    <property type="entry name" value="IF_ROD_2"/>
    <property type="match status" value="1"/>
</dbReference>
<dbReference type="PRINTS" id="PR01248">
    <property type="entry name" value="TYPE1KERATIN"/>
</dbReference>
<keyword evidence="1" id="KW-0416">Keratin</keyword>
<keyword evidence="3 5" id="KW-0175">Coiled coil</keyword>
<dbReference type="FunFam" id="1.20.5.500:FF:000001">
    <property type="entry name" value="Type II keratin 23"/>
    <property type="match status" value="1"/>
</dbReference>
<comment type="caution">
    <text evidence="8">The sequence shown here is derived from an EMBL/GenBank/DDBJ whole genome shotgun (WGS) entry which is preliminary data.</text>
</comment>
<dbReference type="Gene3D" id="1.20.5.500">
    <property type="entry name" value="Single helix bin"/>
    <property type="match status" value="1"/>
</dbReference>
<evidence type="ECO:0000256" key="6">
    <source>
        <dbReference type="SAM" id="MobiDB-lite"/>
    </source>
</evidence>
<feature type="non-terminal residue" evidence="8">
    <location>
        <position position="499"/>
    </location>
</feature>
<dbReference type="Gene3D" id="1.20.5.170">
    <property type="match status" value="1"/>
</dbReference>
<feature type="non-terminal residue" evidence="8">
    <location>
        <position position="1"/>
    </location>
</feature>
<dbReference type="FunFam" id="1.20.5.1160:FF:000002">
    <property type="entry name" value="Type I keratin 10"/>
    <property type="match status" value="1"/>
</dbReference>
<dbReference type="InterPro" id="IPR002957">
    <property type="entry name" value="Keratin_I"/>
</dbReference>
<evidence type="ECO:0000256" key="4">
    <source>
        <dbReference type="RuleBase" id="RU000685"/>
    </source>
</evidence>
<dbReference type="InterPro" id="IPR039008">
    <property type="entry name" value="IF_rod_dom"/>
</dbReference>
<gene>
    <name evidence="8" type="primary">Krt12</name>
    <name evidence="8" type="ORF">CEPGRY_R14272</name>
</gene>
<dbReference type="AlphaFoldDB" id="A0A7L3RMW7"/>
<evidence type="ECO:0000313" key="8">
    <source>
        <dbReference type="EMBL" id="NXV15952.1"/>
    </source>
</evidence>
<feature type="coiled-coil region" evidence="5">
    <location>
        <begin position="235"/>
        <end position="283"/>
    </location>
</feature>
<dbReference type="FunFam" id="1.20.5.170:FF:000002">
    <property type="entry name" value="Type I keratin KA11"/>
    <property type="match status" value="1"/>
</dbReference>
<comment type="similarity">
    <text evidence="4">Belongs to the intermediate filament family.</text>
</comment>
<dbReference type="Pfam" id="PF00038">
    <property type="entry name" value="Filament"/>
    <property type="match status" value="1"/>
</dbReference>
<dbReference type="PROSITE" id="PS00226">
    <property type="entry name" value="IF_ROD_1"/>
    <property type="match status" value="1"/>
</dbReference>